<feature type="domain" description="Acyltransferase 3" evidence="2">
    <location>
        <begin position="20"/>
        <end position="282"/>
    </location>
</feature>
<feature type="transmembrane region" description="Helical" evidence="1">
    <location>
        <begin position="62"/>
        <end position="79"/>
    </location>
</feature>
<keyword evidence="1" id="KW-1133">Transmembrane helix</keyword>
<evidence type="ECO:0000313" key="4">
    <source>
        <dbReference type="Proteomes" id="UP000248148"/>
    </source>
</evidence>
<dbReference type="GO" id="GO:0016747">
    <property type="term" value="F:acyltransferase activity, transferring groups other than amino-acyl groups"/>
    <property type="evidence" value="ECO:0007669"/>
    <property type="project" value="InterPro"/>
</dbReference>
<comment type="caution">
    <text evidence="3">The sequence shown here is derived from an EMBL/GenBank/DDBJ whole genome shotgun (WGS) entry which is preliminary data.</text>
</comment>
<keyword evidence="4" id="KW-1185">Reference proteome</keyword>
<dbReference type="PANTHER" id="PTHR23028">
    <property type="entry name" value="ACETYLTRANSFERASE"/>
    <property type="match status" value="1"/>
</dbReference>
<dbReference type="InterPro" id="IPR002656">
    <property type="entry name" value="Acyl_transf_3_dom"/>
</dbReference>
<feature type="transmembrane region" description="Helical" evidence="1">
    <location>
        <begin position="196"/>
        <end position="217"/>
    </location>
</feature>
<organism evidence="3 4">
    <name type="scientific">Rhodopseudomonas faecalis</name>
    <dbReference type="NCBI Taxonomy" id="99655"/>
    <lineage>
        <taxon>Bacteria</taxon>
        <taxon>Pseudomonadati</taxon>
        <taxon>Pseudomonadota</taxon>
        <taxon>Alphaproteobacteria</taxon>
        <taxon>Hyphomicrobiales</taxon>
        <taxon>Nitrobacteraceae</taxon>
        <taxon>Rhodopseudomonas</taxon>
    </lineage>
</organism>
<protein>
    <submittedName>
        <fullName evidence="3">Peptidoglycan/LPS O-acetylase OafA/YrhL</fullName>
    </submittedName>
</protein>
<dbReference type="Proteomes" id="UP000248148">
    <property type="component" value="Unassembled WGS sequence"/>
</dbReference>
<feature type="transmembrane region" description="Helical" evidence="1">
    <location>
        <begin position="254"/>
        <end position="275"/>
    </location>
</feature>
<evidence type="ECO:0000256" key="1">
    <source>
        <dbReference type="SAM" id="Phobius"/>
    </source>
</evidence>
<dbReference type="AlphaFoldDB" id="A0A318TG53"/>
<proteinExistence type="predicted"/>
<gene>
    <name evidence="3" type="ORF">BJ122_11097</name>
</gene>
<feature type="transmembrane region" description="Helical" evidence="1">
    <location>
        <begin position="165"/>
        <end position="184"/>
    </location>
</feature>
<feature type="transmembrane region" description="Helical" evidence="1">
    <location>
        <begin position="316"/>
        <end position="336"/>
    </location>
</feature>
<evidence type="ECO:0000313" key="3">
    <source>
        <dbReference type="EMBL" id="PYF02760.1"/>
    </source>
</evidence>
<feature type="transmembrane region" description="Helical" evidence="1">
    <location>
        <begin position="137"/>
        <end position="159"/>
    </location>
</feature>
<feature type="transmembrane region" description="Helical" evidence="1">
    <location>
        <begin position="111"/>
        <end position="130"/>
    </location>
</feature>
<name>A0A318TG53_9BRAD</name>
<evidence type="ECO:0000259" key="2">
    <source>
        <dbReference type="Pfam" id="PF01757"/>
    </source>
</evidence>
<feature type="transmembrane region" description="Helical" evidence="1">
    <location>
        <begin position="223"/>
        <end position="242"/>
    </location>
</feature>
<dbReference type="InterPro" id="IPR050879">
    <property type="entry name" value="Acyltransferase_3"/>
</dbReference>
<dbReference type="Pfam" id="PF01757">
    <property type="entry name" value="Acyl_transf_3"/>
    <property type="match status" value="1"/>
</dbReference>
<dbReference type="PANTHER" id="PTHR23028:SF131">
    <property type="entry name" value="BLR2367 PROTEIN"/>
    <property type="match status" value="1"/>
</dbReference>
<sequence>MVALFHFAAVSHISEFSLVKNAYLFVDFFFVLSGFVIAANYRSRLAHGFGFGRFMLLRLGRIYPLHFVLMLLFIPIDIAKDGIGPDLWRALVTNTLLLHSLGVNNELWLNFPSWSISAEFAAYIVFALVVIRVGEGLLPWTLPIIAGPLVLAFVSPYAMDSTYDYGFVRCIYGFALGVICFDLRQRWPELSRPLGMAADTLIEVAATLIVFVCLSLASGPYSWTVASPFLFAVLVLVFARQGGAVSRLLTTRPLLLIGALSYSIYMVHALVRAVVRASAMALEHSFGWRLFVDSVDYRGEPTRLLWVAGSPWLADLLQIAMLLATIAMAMLTWRYIEEPGRLWSRRLVSQAPRRVVAE</sequence>
<dbReference type="GO" id="GO:0016020">
    <property type="term" value="C:membrane"/>
    <property type="evidence" value="ECO:0007669"/>
    <property type="project" value="TreeGrafter"/>
</dbReference>
<reference evidence="3 4" key="1">
    <citation type="submission" date="2018-06" db="EMBL/GenBank/DDBJ databases">
        <title>Genomic Encyclopedia of Archaeal and Bacterial Type Strains, Phase II (KMG-II): from individual species to whole genera.</title>
        <authorList>
            <person name="Goeker M."/>
        </authorList>
    </citation>
    <scope>NUCLEOTIDE SEQUENCE [LARGE SCALE GENOMIC DNA]</scope>
    <source>
        <strain evidence="3 4">JCM 11668</strain>
    </source>
</reference>
<feature type="transmembrane region" description="Helical" evidence="1">
    <location>
        <begin position="22"/>
        <end position="41"/>
    </location>
</feature>
<keyword evidence="1" id="KW-0472">Membrane</keyword>
<dbReference type="GO" id="GO:0000271">
    <property type="term" value="P:polysaccharide biosynthetic process"/>
    <property type="evidence" value="ECO:0007669"/>
    <property type="project" value="TreeGrafter"/>
</dbReference>
<accession>A0A318TG53</accession>
<keyword evidence="1" id="KW-0812">Transmembrane</keyword>
<dbReference type="EMBL" id="QJTI01000010">
    <property type="protein sequence ID" value="PYF02760.1"/>
    <property type="molecule type" value="Genomic_DNA"/>
</dbReference>